<protein>
    <submittedName>
        <fullName evidence="2">Uncharacterized protein</fullName>
    </submittedName>
</protein>
<sequence length="166" mass="17639">MPKVYDAQGTGFEFCNAQGASKPLSTLCSRRFRGKASAPSSAPLRVSVVVVGRSHGSRVAVAVASLPRGAALLLGRAPPLCPFISLLNLLYYETPVRIEVRHRRESPAPGAAQAPPHQGRCGTATVATGRGAQRRWATPRPAERSRRLPVRPSSAERAALPRGATK</sequence>
<feature type="region of interest" description="Disordered" evidence="1">
    <location>
        <begin position="104"/>
        <end position="166"/>
    </location>
</feature>
<gene>
    <name evidence="2" type="ORF">Tco025E_02604</name>
</gene>
<evidence type="ECO:0000256" key="1">
    <source>
        <dbReference type="SAM" id="MobiDB-lite"/>
    </source>
</evidence>
<evidence type="ECO:0000313" key="3">
    <source>
        <dbReference type="Proteomes" id="UP000284403"/>
    </source>
</evidence>
<comment type="caution">
    <text evidence="2">The sequence shown here is derived from an EMBL/GenBank/DDBJ whole genome shotgun (WGS) entry which is preliminary data.</text>
</comment>
<dbReference type="AlphaFoldDB" id="A0A3S5IU01"/>
<dbReference type="EMBL" id="MKKU01000105">
    <property type="protein sequence ID" value="RNF24104.1"/>
    <property type="molecule type" value="Genomic_DNA"/>
</dbReference>
<dbReference type="RefSeq" id="XP_029230357.1">
    <property type="nucleotide sequence ID" value="XM_029369529.1"/>
</dbReference>
<name>A0A3S5IU01_9TRYP</name>
<dbReference type="GeneID" id="40316215"/>
<accession>A0A3S5IU01</accession>
<reference evidence="2 3" key="1">
    <citation type="journal article" date="2018" name="BMC Genomics">
        <title>Genomic comparison of Trypanosoma conorhini and Trypanosoma rangeli to Trypanosoma cruzi strains of high and low virulence.</title>
        <authorList>
            <person name="Bradwell K.R."/>
            <person name="Koparde V.N."/>
            <person name="Matveyev A.V."/>
            <person name="Serrano M.G."/>
            <person name="Alves J.M."/>
            <person name="Parikh H."/>
            <person name="Huang B."/>
            <person name="Lee V."/>
            <person name="Espinosa-Alvarez O."/>
            <person name="Ortiz P.A."/>
            <person name="Costa-Martins A.G."/>
            <person name="Teixeira M.M."/>
            <person name="Buck G.A."/>
        </authorList>
    </citation>
    <scope>NUCLEOTIDE SEQUENCE [LARGE SCALE GENOMIC DNA]</scope>
    <source>
        <strain evidence="2 3">025E</strain>
    </source>
</reference>
<organism evidence="2 3">
    <name type="scientific">Trypanosoma conorhini</name>
    <dbReference type="NCBI Taxonomy" id="83891"/>
    <lineage>
        <taxon>Eukaryota</taxon>
        <taxon>Discoba</taxon>
        <taxon>Euglenozoa</taxon>
        <taxon>Kinetoplastea</taxon>
        <taxon>Metakinetoplastina</taxon>
        <taxon>Trypanosomatida</taxon>
        <taxon>Trypanosomatidae</taxon>
        <taxon>Trypanosoma</taxon>
    </lineage>
</organism>
<dbReference type="Proteomes" id="UP000284403">
    <property type="component" value="Unassembled WGS sequence"/>
</dbReference>
<keyword evidence="3" id="KW-1185">Reference proteome</keyword>
<feature type="compositionally biased region" description="Low complexity" evidence="1">
    <location>
        <begin position="107"/>
        <end position="119"/>
    </location>
</feature>
<evidence type="ECO:0000313" key="2">
    <source>
        <dbReference type="EMBL" id="RNF24104.1"/>
    </source>
</evidence>
<proteinExistence type="predicted"/>